<protein>
    <submittedName>
        <fullName evidence="2">Glyoxalase</fullName>
    </submittedName>
</protein>
<reference evidence="2 3" key="1">
    <citation type="submission" date="2017-07" db="EMBL/GenBank/DDBJ databases">
        <title>Genomes of Fischerella (Mastigocladus) sp. strains.</title>
        <authorList>
            <person name="Miller S.R."/>
        </authorList>
    </citation>
    <scope>NUCLEOTIDE SEQUENCE [LARGE SCALE GENOMIC DNA]</scope>
    <source>
        <strain evidence="2 3">CCMEE 5318</strain>
    </source>
</reference>
<dbReference type="SUPFAM" id="SSF54593">
    <property type="entry name" value="Glyoxalase/Bleomycin resistance protein/Dihydroxybiphenyl dioxygenase"/>
    <property type="match status" value="1"/>
</dbReference>
<dbReference type="AlphaFoldDB" id="A0A2N6L3R4"/>
<dbReference type="PROSITE" id="PS51819">
    <property type="entry name" value="VOC"/>
    <property type="match status" value="1"/>
</dbReference>
<dbReference type="Proteomes" id="UP000235081">
    <property type="component" value="Unassembled WGS sequence"/>
</dbReference>
<proteinExistence type="predicted"/>
<dbReference type="EMBL" id="NMQE01000976">
    <property type="protein sequence ID" value="PMB14847.1"/>
    <property type="molecule type" value="Genomic_DNA"/>
</dbReference>
<dbReference type="InterPro" id="IPR004360">
    <property type="entry name" value="Glyas_Fos-R_dOase_dom"/>
</dbReference>
<organism evidence="2 3">
    <name type="scientific">Fischerella thermalis CCMEE 5318</name>
    <dbReference type="NCBI Taxonomy" id="2019666"/>
    <lineage>
        <taxon>Bacteria</taxon>
        <taxon>Bacillati</taxon>
        <taxon>Cyanobacteriota</taxon>
        <taxon>Cyanophyceae</taxon>
        <taxon>Nostocales</taxon>
        <taxon>Hapalosiphonaceae</taxon>
        <taxon>Fischerella</taxon>
    </lineage>
</organism>
<dbReference type="InterPro" id="IPR029068">
    <property type="entry name" value="Glyas_Bleomycin-R_OHBP_Dase"/>
</dbReference>
<dbReference type="CDD" id="cd06587">
    <property type="entry name" value="VOC"/>
    <property type="match status" value="1"/>
</dbReference>
<dbReference type="RefSeq" id="WP_102183787.1">
    <property type="nucleotide sequence ID" value="NZ_NMQE01000976.1"/>
</dbReference>
<feature type="domain" description="VOC" evidence="1">
    <location>
        <begin position="6"/>
        <end position="119"/>
    </location>
</feature>
<gene>
    <name evidence="2" type="ORF">CEN46_26410</name>
</gene>
<dbReference type="Pfam" id="PF00903">
    <property type="entry name" value="Glyoxalase"/>
    <property type="match status" value="1"/>
</dbReference>
<sequence>MIRPPITEFIAFLPAPNWEATRQFYEQTLGLPCALEQVDCCIYRAAGAGYLGFCRRAETPQPAERVILTLVTPAVDEWHAHLQAHGVEITKPPAYNERYHIYHLFARDPNGYLIEIQRFDDPRWSD</sequence>
<dbReference type="Gene3D" id="3.10.180.10">
    <property type="entry name" value="2,3-Dihydroxybiphenyl 1,2-Dioxygenase, domain 1"/>
    <property type="match status" value="1"/>
</dbReference>
<name>A0A2N6L3R4_9CYAN</name>
<accession>A0A2N6L3R4</accession>
<evidence type="ECO:0000313" key="2">
    <source>
        <dbReference type="EMBL" id="PMB14847.1"/>
    </source>
</evidence>
<evidence type="ECO:0000313" key="3">
    <source>
        <dbReference type="Proteomes" id="UP000235081"/>
    </source>
</evidence>
<evidence type="ECO:0000259" key="1">
    <source>
        <dbReference type="PROSITE" id="PS51819"/>
    </source>
</evidence>
<comment type="caution">
    <text evidence="2">The sequence shown here is derived from an EMBL/GenBank/DDBJ whole genome shotgun (WGS) entry which is preliminary data.</text>
</comment>
<dbReference type="InterPro" id="IPR037523">
    <property type="entry name" value="VOC_core"/>
</dbReference>